<evidence type="ECO:0000256" key="2">
    <source>
        <dbReference type="SAM" id="SignalP"/>
    </source>
</evidence>
<evidence type="ECO:0000313" key="3">
    <source>
        <dbReference type="EMBL" id="CEG56930.1"/>
    </source>
</evidence>
<dbReference type="Proteomes" id="UP000032430">
    <property type="component" value="Chromosome I"/>
</dbReference>
<evidence type="ECO:0000313" key="4">
    <source>
        <dbReference type="Proteomes" id="UP000032430"/>
    </source>
</evidence>
<keyword evidence="4" id="KW-1185">Reference proteome</keyword>
<evidence type="ECO:0000256" key="1">
    <source>
        <dbReference type="SAM" id="MobiDB-lite"/>
    </source>
</evidence>
<accession>A0A098G600</accession>
<protein>
    <submittedName>
        <fullName evidence="3">Uncharacterized protein</fullName>
    </submittedName>
</protein>
<dbReference type="RefSeq" id="WP_045095508.1">
    <property type="nucleotide sequence ID" value="NZ_LN614827.1"/>
</dbReference>
<keyword evidence="2" id="KW-0732">Signal</keyword>
<feature type="signal peptide" evidence="2">
    <location>
        <begin position="1"/>
        <end position="26"/>
    </location>
</feature>
<proteinExistence type="predicted"/>
<feature type="chain" id="PRO_5001942180" evidence="2">
    <location>
        <begin position="27"/>
        <end position="209"/>
    </location>
</feature>
<gene>
    <name evidence="3" type="ORF">LFA_1514</name>
</gene>
<dbReference type="EMBL" id="LN614827">
    <property type="protein sequence ID" value="CEG56930.1"/>
    <property type="molecule type" value="Genomic_DNA"/>
</dbReference>
<reference evidence="4" key="1">
    <citation type="submission" date="2014-09" db="EMBL/GenBank/DDBJ databases">
        <authorList>
            <person name="Gomez-Valero L."/>
        </authorList>
    </citation>
    <scope>NUCLEOTIDE SEQUENCE [LARGE SCALE GENOMIC DNA]</scope>
    <source>
        <strain evidence="4">ATCC700992</strain>
    </source>
</reference>
<sequence>MSFSIVKNVLAVSAVGLLSLSATVHAADEDFLGACTNAWMQKINDSAEKVDYKNFGEKYCTCASNQLRDKKDLTQDMLQKAMQLCMSRTLLHDAMDSVEEEVGLSEAKDTDVMEYCEDRWKLIYPKQTDDDKKITTAYCECAKPKLMDLIKQADNMTDKQYDDAIDSVAAACSGNVKQETPPTASGTTNSSTPATPTNSTAPTTPADTH</sequence>
<dbReference type="AlphaFoldDB" id="A0A098G600"/>
<name>A0A098G600_9GAMM</name>
<feature type="compositionally biased region" description="Low complexity" evidence="1">
    <location>
        <begin position="180"/>
        <end position="209"/>
    </location>
</feature>
<dbReference type="HOGENOM" id="CLU_1494485_0_0_6"/>
<feature type="region of interest" description="Disordered" evidence="1">
    <location>
        <begin position="175"/>
        <end position="209"/>
    </location>
</feature>
<organism evidence="3 4">
    <name type="scientific">Legionella fallonii LLAP-10</name>
    <dbReference type="NCBI Taxonomy" id="1212491"/>
    <lineage>
        <taxon>Bacteria</taxon>
        <taxon>Pseudomonadati</taxon>
        <taxon>Pseudomonadota</taxon>
        <taxon>Gammaproteobacteria</taxon>
        <taxon>Legionellales</taxon>
        <taxon>Legionellaceae</taxon>
        <taxon>Legionella</taxon>
    </lineage>
</organism>
<dbReference type="KEGG" id="lfa:LFA_1514"/>